<evidence type="ECO:0000256" key="5">
    <source>
        <dbReference type="ARBA" id="ARBA00022723"/>
    </source>
</evidence>
<accession>A0A9Q3D347</accession>
<dbReference type="GO" id="GO:0005634">
    <property type="term" value="C:nucleus"/>
    <property type="evidence" value="ECO:0007669"/>
    <property type="project" value="UniProtKB-SubCell"/>
</dbReference>
<keyword evidence="5" id="KW-0479">Metal-binding</keyword>
<organism evidence="9 10">
    <name type="scientific">Austropuccinia psidii MF-1</name>
    <dbReference type="NCBI Taxonomy" id="1389203"/>
    <lineage>
        <taxon>Eukaryota</taxon>
        <taxon>Fungi</taxon>
        <taxon>Dikarya</taxon>
        <taxon>Basidiomycota</taxon>
        <taxon>Pucciniomycotina</taxon>
        <taxon>Pucciniomycetes</taxon>
        <taxon>Pucciniales</taxon>
        <taxon>Sphaerophragmiaceae</taxon>
        <taxon>Austropuccinia</taxon>
    </lineage>
</organism>
<keyword evidence="10" id="KW-1185">Reference proteome</keyword>
<evidence type="ECO:0000313" key="10">
    <source>
        <dbReference type="Proteomes" id="UP000765509"/>
    </source>
</evidence>
<dbReference type="GO" id="GO:0016787">
    <property type="term" value="F:hydrolase activity"/>
    <property type="evidence" value="ECO:0007669"/>
    <property type="project" value="UniProtKB-KW"/>
</dbReference>
<gene>
    <name evidence="9" type="ORF">O181_034377</name>
</gene>
<evidence type="ECO:0000256" key="3">
    <source>
        <dbReference type="ARBA" id="ARBA00006958"/>
    </source>
</evidence>
<sequence>MVEYDYLIFQIRYGGLGDFQHHTGVPVKGSQVAIAAPAISGIPSQEKKKSREETLLTWMQILVTPDVPSIGMMISDNKPMLAMMVEWMISKEDSLNQFLRRVTSSRYLSLRDVLTTREDFSLACLLDMSERDFKESIRMSRHSFFQIYDMIKTSHLFQNSSHCPQLDLCHQSAMTLECLGSNGKGASIGRLARTYQISQGAVVNVSRRVIGELFALGYGEVFYDRKKKYSLNVQLVCDSRKRIIGLLSGWPESCGDSAVYKRMGLYLCPHDFFDRGQYLLSDLAYPLGPNSIPCYKGTAVEGHDNRLFNYCIADSRVQIEHCVGILKAPWASLRNLRLLCNRPEHMVDINRWIYVCAVLHNILIDKGDRWDLVDGPNIPNDEVRCDLRADSLEALDHCQDVQMACLRFHGDI</sequence>
<proteinExistence type="inferred from homology"/>
<evidence type="ECO:0000313" key="9">
    <source>
        <dbReference type="EMBL" id="MBW0494662.1"/>
    </source>
</evidence>
<evidence type="ECO:0000256" key="7">
    <source>
        <dbReference type="ARBA" id="ARBA00023242"/>
    </source>
</evidence>
<dbReference type="PANTHER" id="PTHR22930">
    <property type="match status" value="1"/>
</dbReference>
<dbReference type="GO" id="GO:0004518">
    <property type="term" value="F:nuclease activity"/>
    <property type="evidence" value="ECO:0007669"/>
    <property type="project" value="UniProtKB-KW"/>
</dbReference>
<comment type="subcellular location">
    <subcellularLocation>
        <location evidence="2">Nucleus</location>
    </subcellularLocation>
</comment>
<evidence type="ECO:0000256" key="1">
    <source>
        <dbReference type="ARBA" id="ARBA00001968"/>
    </source>
</evidence>
<dbReference type="PANTHER" id="PTHR22930:SF85">
    <property type="entry name" value="GH03217P-RELATED"/>
    <property type="match status" value="1"/>
</dbReference>
<evidence type="ECO:0000256" key="6">
    <source>
        <dbReference type="ARBA" id="ARBA00022801"/>
    </source>
</evidence>
<dbReference type="InterPro" id="IPR045249">
    <property type="entry name" value="HARBI1-like"/>
</dbReference>
<comment type="cofactor">
    <cofactor evidence="1">
        <name>a divalent metal cation</name>
        <dbReference type="ChEBI" id="CHEBI:60240"/>
    </cofactor>
</comment>
<protein>
    <recommendedName>
        <fullName evidence="8">DDE Tnp4 domain-containing protein</fullName>
    </recommendedName>
</protein>
<dbReference type="OrthoDB" id="2649667at2759"/>
<comment type="caution">
    <text evidence="9">The sequence shown here is derived from an EMBL/GenBank/DDBJ whole genome shotgun (WGS) entry which is preliminary data.</text>
</comment>
<dbReference type="EMBL" id="AVOT02012683">
    <property type="protein sequence ID" value="MBW0494662.1"/>
    <property type="molecule type" value="Genomic_DNA"/>
</dbReference>
<dbReference type="InterPro" id="IPR027806">
    <property type="entry name" value="HARBI1_dom"/>
</dbReference>
<dbReference type="AlphaFoldDB" id="A0A9Q3D347"/>
<keyword evidence="4" id="KW-0540">Nuclease</keyword>
<evidence type="ECO:0000256" key="2">
    <source>
        <dbReference type="ARBA" id="ARBA00004123"/>
    </source>
</evidence>
<evidence type="ECO:0000259" key="8">
    <source>
        <dbReference type="Pfam" id="PF13359"/>
    </source>
</evidence>
<keyword evidence="6" id="KW-0378">Hydrolase</keyword>
<reference evidence="9" key="1">
    <citation type="submission" date="2021-03" db="EMBL/GenBank/DDBJ databases">
        <title>Draft genome sequence of rust myrtle Austropuccinia psidii MF-1, a brazilian biotype.</title>
        <authorList>
            <person name="Quecine M.C."/>
            <person name="Pachon D.M.R."/>
            <person name="Bonatelli M.L."/>
            <person name="Correr F.H."/>
            <person name="Franceschini L.M."/>
            <person name="Leite T.F."/>
            <person name="Margarido G.R.A."/>
            <person name="Almeida C.A."/>
            <person name="Ferrarezi J.A."/>
            <person name="Labate C.A."/>
        </authorList>
    </citation>
    <scope>NUCLEOTIDE SEQUENCE</scope>
    <source>
        <strain evidence="9">MF-1</strain>
    </source>
</reference>
<comment type="similarity">
    <text evidence="3">Belongs to the HARBI1 family.</text>
</comment>
<evidence type="ECO:0000256" key="4">
    <source>
        <dbReference type="ARBA" id="ARBA00022722"/>
    </source>
</evidence>
<name>A0A9Q3D347_9BASI</name>
<keyword evidence="7" id="KW-0539">Nucleus</keyword>
<feature type="domain" description="DDE Tnp4" evidence="8">
    <location>
        <begin position="219"/>
        <end position="361"/>
    </location>
</feature>
<dbReference type="Pfam" id="PF13359">
    <property type="entry name" value="DDE_Tnp_4"/>
    <property type="match status" value="1"/>
</dbReference>
<dbReference type="GO" id="GO:0046872">
    <property type="term" value="F:metal ion binding"/>
    <property type="evidence" value="ECO:0007669"/>
    <property type="project" value="UniProtKB-KW"/>
</dbReference>
<dbReference type="Proteomes" id="UP000765509">
    <property type="component" value="Unassembled WGS sequence"/>
</dbReference>